<feature type="domain" description="Ig-like" evidence="6">
    <location>
        <begin position="609"/>
        <end position="698"/>
    </location>
</feature>
<evidence type="ECO:0008006" key="13">
    <source>
        <dbReference type="Google" id="ProtNLM"/>
    </source>
</evidence>
<dbReference type="GO" id="GO:0098609">
    <property type="term" value="P:cell-cell adhesion"/>
    <property type="evidence" value="ECO:0007669"/>
    <property type="project" value="TreeGrafter"/>
</dbReference>
<dbReference type="Gene3D" id="2.60.40.10">
    <property type="entry name" value="Immunoglobulins"/>
    <property type="match status" value="10"/>
</dbReference>
<dbReference type="OrthoDB" id="3666223at2759"/>
<dbReference type="Gene3D" id="3.10.100.10">
    <property type="entry name" value="Mannose-Binding Protein A, subunit A"/>
    <property type="match status" value="1"/>
</dbReference>
<dbReference type="EMBL" id="CAJNOQ010000497">
    <property type="protein sequence ID" value="CAF0807951.1"/>
    <property type="molecule type" value="Genomic_DNA"/>
</dbReference>
<reference evidence="8" key="1">
    <citation type="submission" date="2021-02" db="EMBL/GenBank/DDBJ databases">
        <authorList>
            <person name="Nowell W R."/>
        </authorList>
    </citation>
    <scope>NUCLEOTIDE SEQUENCE</scope>
</reference>
<dbReference type="InterPro" id="IPR016187">
    <property type="entry name" value="CTDL_fold"/>
</dbReference>
<dbReference type="InterPro" id="IPR003961">
    <property type="entry name" value="FN3_dom"/>
</dbReference>
<evidence type="ECO:0000256" key="4">
    <source>
        <dbReference type="SAM" id="SignalP"/>
    </source>
</evidence>
<feature type="domain" description="C-type lectin" evidence="5">
    <location>
        <begin position="32"/>
        <end position="135"/>
    </location>
</feature>
<accession>A0A813TEI4</accession>
<feature type="domain" description="Fibronectin type-III" evidence="7">
    <location>
        <begin position="1124"/>
        <end position="1222"/>
    </location>
</feature>
<keyword evidence="1" id="KW-0677">Repeat</keyword>
<evidence type="ECO:0000313" key="11">
    <source>
        <dbReference type="EMBL" id="CAF3689233.1"/>
    </source>
</evidence>
<feature type="domain" description="Ig-like" evidence="6">
    <location>
        <begin position="510"/>
        <end position="603"/>
    </location>
</feature>
<dbReference type="FunFam" id="2.60.40.10:FF:000028">
    <property type="entry name" value="Neuronal cell adhesion molecule"/>
    <property type="match status" value="1"/>
</dbReference>
<dbReference type="Pfam" id="PF13927">
    <property type="entry name" value="Ig_3"/>
    <property type="match status" value="5"/>
</dbReference>
<evidence type="ECO:0000256" key="2">
    <source>
        <dbReference type="ARBA" id="ARBA00023157"/>
    </source>
</evidence>
<dbReference type="SUPFAM" id="SSF49265">
    <property type="entry name" value="Fibronectin type III"/>
    <property type="match status" value="2"/>
</dbReference>
<dbReference type="EMBL" id="CAJOBA010003670">
    <property type="protein sequence ID" value="CAF3689233.1"/>
    <property type="molecule type" value="Genomic_DNA"/>
</dbReference>
<dbReference type="PANTHER" id="PTHR44170:SF6">
    <property type="entry name" value="CONTACTIN"/>
    <property type="match status" value="1"/>
</dbReference>
<dbReference type="CDD" id="cd00037">
    <property type="entry name" value="CLECT"/>
    <property type="match status" value="1"/>
</dbReference>
<evidence type="ECO:0000313" key="10">
    <source>
        <dbReference type="EMBL" id="CAF3593485.1"/>
    </source>
</evidence>
<protein>
    <recommendedName>
        <fullName evidence="13">Contactin</fullName>
    </recommendedName>
</protein>
<evidence type="ECO:0000256" key="1">
    <source>
        <dbReference type="ARBA" id="ARBA00022737"/>
    </source>
</evidence>
<gene>
    <name evidence="8" type="ORF">GPM918_LOCUS3876</name>
    <name evidence="9" type="ORF">OVA965_LOCUS10075</name>
    <name evidence="10" type="ORF">SRO942_LOCUS3876</name>
    <name evidence="11" type="ORF">TMI583_LOCUS10067</name>
</gene>
<dbReference type="SMART" id="SM00409">
    <property type="entry name" value="IG"/>
    <property type="match status" value="6"/>
</dbReference>
<dbReference type="SUPFAM" id="SSF48726">
    <property type="entry name" value="Immunoglobulin"/>
    <property type="match status" value="6"/>
</dbReference>
<dbReference type="SMART" id="SM00408">
    <property type="entry name" value="IGc2"/>
    <property type="match status" value="6"/>
</dbReference>
<dbReference type="AlphaFoldDB" id="A0A813TEI4"/>
<organism evidence="8 12">
    <name type="scientific">Didymodactylos carnosus</name>
    <dbReference type="NCBI Taxonomy" id="1234261"/>
    <lineage>
        <taxon>Eukaryota</taxon>
        <taxon>Metazoa</taxon>
        <taxon>Spiralia</taxon>
        <taxon>Gnathifera</taxon>
        <taxon>Rotifera</taxon>
        <taxon>Eurotatoria</taxon>
        <taxon>Bdelloidea</taxon>
        <taxon>Philodinida</taxon>
        <taxon>Philodinidae</taxon>
        <taxon>Didymodactylos</taxon>
    </lineage>
</organism>
<dbReference type="InterPro" id="IPR016186">
    <property type="entry name" value="C-type_lectin-like/link_sf"/>
</dbReference>
<dbReference type="InterPro" id="IPR036116">
    <property type="entry name" value="FN3_sf"/>
</dbReference>
<dbReference type="PROSITE" id="PS50853">
    <property type="entry name" value="FN3"/>
    <property type="match status" value="4"/>
</dbReference>
<dbReference type="PROSITE" id="PS50041">
    <property type="entry name" value="C_TYPE_LECTIN_2"/>
    <property type="match status" value="1"/>
</dbReference>
<name>A0A813TEI4_9BILA</name>
<evidence type="ECO:0000313" key="9">
    <source>
        <dbReference type="EMBL" id="CAF0910100.1"/>
    </source>
</evidence>
<sequence>MLVRLILYFGFIVICTYAQLLECPHDWYEFLGTASCYRFVRYPKGTYQSAIDLCQSNLLSVETLPEHLFVQEWLNNNDPSTQKWLTSGRRNGMQWQWFKNQQNIPFMFDQGWLPRTENDRLTRSYLVYAYQNGQWGWLPYDMAPTETLAFTCEVLIRDTYGVLSNYRGIEYGLPSNIERRFIPRAPKFYEQPADQEFGRLDIVTFGSSFGMNKYNLEIVVTLTCRADAFPIPNYRWFKMGTDGQLLAQAIEVNLTNPRYFQHGGALMINFPVSDDSGTYFCKAWNNYGTAVSNKVNLREITLGQFEKRERPKVVADGHRDAIIDCLYKNTNTGDLNYAWFKGGINQKVQQTRERFISRNGNLYFSRVTDGDSGKYYCAVQSDNPRLRYLPSQTSEGTELEVRSTFGQERSPRIFPNFPHVFPTTRLPKLGENASIECVAEGYPIPEYRWYRVDEFGQLLPLQSKAVLLNYNREVIIPNLQRDDIGTYRCEVTNVRTVISEKVTLQLQIDPIFVVPLEDQVLDIGTTLSWYCEAYPNDQITYSWFSNGTEIVWSRITAVLQQRVRINNNLLQILNIQPTDSGVYQCAATNIQNSVTRFSTAELRVIQLPPTFGKNPMLPTLRSTVGSLVTIICNPEGAPRPQIQWLRNNVQFASGGNVVIYPNGNLAISNIQLTDAGNYTCVASNPFGVSQMSTYLYVMAEGTTIITPPGGRDVIINQTIVIPCDARSMNQMDLTFYWRFNGELLNIDNKRYRQDNLDRPGDLRIVRAQYSNAGIYTCVAITTVDETTSKYQLNVFGPPGPMAGVRCSQAQQRQALLSFVVGTDHGSTIIFYTVEALTNHRPYWYSLANYTITLPANRLVQVPVMNLSAFTDYRFRVFGTNMYGSGEYSEVSPPCVTQPDIPGAYPARLGGGGGKVGDLRVVWEPLPMDFWNGPNLQYRIYARKDKENQELVFNVSDPLRNFYITHLADKANYQTYVIRISAVNALGEGPVSPSVIIKSAENRPTRQVMNVKCSAYNSTAMTVTWDMIDETDIGVLNGKLLGYNVRYWAEGLIELENYWDRRFPGQRSRAIIIGLEPNTEYKVRVFVYTQFGDSPESSEFSHRTFRLPPMTPPQYVSIRQPRREKDRRVRILNDLYMYKLEVEWRGISNTADEEPIEGYMIKVWEHYQSIRNATIYYTPATKYKWTIENLYKNRNYKLRVQAYSLGGEGKYSSPEKEFRFDNDGRLLILYNPDTSLLYHNAASSIIRTKLSIFLIFVLFKLTINLLK</sequence>
<proteinExistence type="predicted"/>
<keyword evidence="4" id="KW-0732">Signal</keyword>
<keyword evidence="3" id="KW-0393">Immunoglobulin domain</keyword>
<dbReference type="InterPro" id="IPR007110">
    <property type="entry name" value="Ig-like_dom"/>
</dbReference>
<dbReference type="Pfam" id="PF00041">
    <property type="entry name" value="fn3"/>
    <property type="match status" value="2"/>
</dbReference>
<keyword evidence="12" id="KW-1185">Reference proteome</keyword>
<feature type="domain" description="Fibronectin type-III" evidence="7">
    <location>
        <begin position="1006"/>
        <end position="1109"/>
    </location>
</feature>
<dbReference type="PANTHER" id="PTHR44170">
    <property type="entry name" value="PROTEIN SIDEKICK"/>
    <property type="match status" value="1"/>
</dbReference>
<dbReference type="InterPro" id="IPR013783">
    <property type="entry name" value="Ig-like_fold"/>
</dbReference>
<dbReference type="EMBL" id="CAJOBC010000497">
    <property type="protein sequence ID" value="CAF3593485.1"/>
    <property type="molecule type" value="Genomic_DNA"/>
</dbReference>
<dbReference type="Proteomes" id="UP000681722">
    <property type="component" value="Unassembled WGS sequence"/>
</dbReference>
<feature type="domain" description="Ig-like" evidence="6">
    <location>
        <begin position="411"/>
        <end position="505"/>
    </location>
</feature>
<dbReference type="FunFam" id="2.60.40.10:FF:000032">
    <property type="entry name" value="palladin isoform X1"/>
    <property type="match status" value="1"/>
</dbReference>
<dbReference type="Proteomes" id="UP000677228">
    <property type="component" value="Unassembled WGS sequence"/>
</dbReference>
<feature type="domain" description="Ig-like" evidence="6">
    <location>
        <begin position="186"/>
        <end position="296"/>
    </location>
</feature>
<evidence type="ECO:0000259" key="6">
    <source>
        <dbReference type="PROSITE" id="PS50835"/>
    </source>
</evidence>
<evidence type="ECO:0000259" key="7">
    <source>
        <dbReference type="PROSITE" id="PS50853"/>
    </source>
</evidence>
<dbReference type="InterPro" id="IPR036179">
    <property type="entry name" value="Ig-like_dom_sf"/>
</dbReference>
<evidence type="ECO:0000259" key="5">
    <source>
        <dbReference type="PROSITE" id="PS50041"/>
    </source>
</evidence>
<keyword evidence="2" id="KW-1015">Disulfide bond</keyword>
<dbReference type="CDD" id="cd00063">
    <property type="entry name" value="FN3"/>
    <property type="match status" value="4"/>
</dbReference>
<feature type="domain" description="Ig-like" evidence="6">
    <location>
        <begin position="314"/>
        <end position="387"/>
    </location>
</feature>
<dbReference type="Proteomes" id="UP000663829">
    <property type="component" value="Unassembled WGS sequence"/>
</dbReference>
<comment type="caution">
    <text evidence="8">The sequence shown here is derived from an EMBL/GenBank/DDBJ whole genome shotgun (WGS) entry which is preliminary data.</text>
</comment>
<evidence type="ECO:0000313" key="12">
    <source>
        <dbReference type="Proteomes" id="UP000663829"/>
    </source>
</evidence>
<dbReference type="FunFam" id="2.60.40.10:FF:000052">
    <property type="entry name" value="Contactin 1"/>
    <property type="match status" value="1"/>
</dbReference>
<dbReference type="InterPro" id="IPR003599">
    <property type="entry name" value="Ig_sub"/>
</dbReference>
<evidence type="ECO:0000313" key="8">
    <source>
        <dbReference type="EMBL" id="CAF0807951.1"/>
    </source>
</evidence>
<feature type="domain" description="Fibronectin type-III" evidence="7">
    <location>
        <begin position="904"/>
        <end position="1001"/>
    </location>
</feature>
<dbReference type="InterPro" id="IPR001304">
    <property type="entry name" value="C-type_lectin-like"/>
</dbReference>
<feature type="domain" description="Ig-like" evidence="6">
    <location>
        <begin position="716"/>
        <end position="793"/>
    </location>
</feature>
<dbReference type="GO" id="GO:0016020">
    <property type="term" value="C:membrane"/>
    <property type="evidence" value="ECO:0007669"/>
    <property type="project" value="UniProtKB-SubCell"/>
</dbReference>
<dbReference type="SUPFAM" id="SSF56436">
    <property type="entry name" value="C-type lectin-like"/>
    <property type="match status" value="1"/>
</dbReference>
<evidence type="ECO:0000256" key="3">
    <source>
        <dbReference type="ARBA" id="ARBA00023319"/>
    </source>
</evidence>
<dbReference type="Proteomes" id="UP000682733">
    <property type="component" value="Unassembled WGS sequence"/>
</dbReference>
<dbReference type="SMART" id="SM00060">
    <property type="entry name" value="FN3"/>
    <property type="match status" value="4"/>
</dbReference>
<feature type="chain" id="PRO_5036223027" description="Contactin" evidence="4">
    <location>
        <begin position="19"/>
        <end position="1266"/>
    </location>
</feature>
<feature type="domain" description="Fibronectin type-III" evidence="7">
    <location>
        <begin position="797"/>
        <end position="899"/>
    </location>
</feature>
<dbReference type="EMBL" id="CAJNOK010003671">
    <property type="protein sequence ID" value="CAF0910100.1"/>
    <property type="molecule type" value="Genomic_DNA"/>
</dbReference>
<feature type="signal peptide" evidence="4">
    <location>
        <begin position="1"/>
        <end position="18"/>
    </location>
</feature>
<dbReference type="InterPro" id="IPR003598">
    <property type="entry name" value="Ig_sub2"/>
</dbReference>
<dbReference type="PROSITE" id="PS50835">
    <property type="entry name" value="IG_LIKE"/>
    <property type="match status" value="6"/>
</dbReference>